<accession>A0A9D9HGR1</accession>
<name>A0A9D9HGR1_9SPIR</name>
<dbReference type="Gene3D" id="1.20.58.1000">
    <property type="entry name" value="Metal-sensitive repressor, helix protomer"/>
    <property type="match status" value="1"/>
</dbReference>
<dbReference type="GO" id="GO:0003677">
    <property type="term" value="F:DNA binding"/>
    <property type="evidence" value="ECO:0007669"/>
    <property type="project" value="InterPro"/>
</dbReference>
<dbReference type="InterPro" id="IPR003735">
    <property type="entry name" value="Metal_Tscrpt_repr"/>
</dbReference>
<dbReference type="Proteomes" id="UP000823616">
    <property type="component" value="Unassembled WGS sequence"/>
</dbReference>
<comment type="caution">
    <text evidence="2">The sequence shown here is derived from an EMBL/GenBank/DDBJ whole genome shotgun (WGS) entry which is preliminary data.</text>
</comment>
<gene>
    <name evidence="2" type="ORF">IAA96_04480</name>
</gene>
<evidence type="ECO:0000256" key="1">
    <source>
        <dbReference type="ARBA" id="ARBA00005260"/>
    </source>
</evidence>
<dbReference type="PANTHER" id="PTHR33677:SF3">
    <property type="entry name" value="COPPER-SENSING TRANSCRIPTIONAL REPRESSOR RICR"/>
    <property type="match status" value="1"/>
</dbReference>
<dbReference type="AlphaFoldDB" id="A0A9D9HGR1"/>
<evidence type="ECO:0000313" key="2">
    <source>
        <dbReference type="EMBL" id="MBO8450344.1"/>
    </source>
</evidence>
<reference evidence="2" key="2">
    <citation type="journal article" date="2021" name="PeerJ">
        <title>Extensive microbial diversity within the chicken gut microbiome revealed by metagenomics and culture.</title>
        <authorList>
            <person name="Gilroy R."/>
            <person name="Ravi A."/>
            <person name="Getino M."/>
            <person name="Pursley I."/>
            <person name="Horton D.L."/>
            <person name="Alikhan N.F."/>
            <person name="Baker D."/>
            <person name="Gharbi K."/>
            <person name="Hall N."/>
            <person name="Watson M."/>
            <person name="Adriaenssens E.M."/>
            <person name="Foster-Nyarko E."/>
            <person name="Jarju S."/>
            <person name="Secka A."/>
            <person name="Antonio M."/>
            <person name="Oren A."/>
            <person name="Chaudhuri R.R."/>
            <person name="La Ragione R."/>
            <person name="Hildebrand F."/>
            <person name="Pallen M.J."/>
        </authorList>
    </citation>
    <scope>NUCLEOTIDE SEQUENCE</scope>
    <source>
        <strain evidence="2">B3-4054</strain>
    </source>
</reference>
<sequence length="100" mass="11581">MAKEKRRCWQDKVRPEEERKDLKHRLNRIEGQVRGIQKMVEEDIFCPDIVVQIAAVTSALNSVSRQLILSHLDHCVWNDLKTGKKEAADEIIRAFNKLSG</sequence>
<evidence type="ECO:0000313" key="3">
    <source>
        <dbReference type="Proteomes" id="UP000823616"/>
    </source>
</evidence>
<proteinExistence type="inferred from homology"/>
<organism evidence="2 3">
    <name type="scientific">Candidatus Avitreponema avistercoris</name>
    <dbReference type="NCBI Taxonomy" id="2840705"/>
    <lineage>
        <taxon>Bacteria</taxon>
        <taxon>Pseudomonadati</taxon>
        <taxon>Spirochaetota</taxon>
        <taxon>Spirochaetia</taxon>
        <taxon>Spirochaetales</taxon>
        <taxon>Candidatus Avitreponema</taxon>
    </lineage>
</organism>
<dbReference type="EMBL" id="JADIMS010000072">
    <property type="protein sequence ID" value="MBO8450344.1"/>
    <property type="molecule type" value="Genomic_DNA"/>
</dbReference>
<dbReference type="InterPro" id="IPR038390">
    <property type="entry name" value="Metal_Tscrpt_repr_sf"/>
</dbReference>
<dbReference type="GO" id="GO:0046872">
    <property type="term" value="F:metal ion binding"/>
    <property type="evidence" value="ECO:0007669"/>
    <property type="project" value="InterPro"/>
</dbReference>
<dbReference type="Pfam" id="PF02583">
    <property type="entry name" value="Trns_repr_metal"/>
    <property type="match status" value="1"/>
</dbReference>
<reference evidence="2" key="1">
    <citation type="submission" date="2020-10" db="EMBL/GenBank/DDBJ databases">
        <authorList>
            <person name="Gilroy R."/>
        </authorList>
    </citation>
    <scope>NUCLEOTIDE SEQUENCE</scope>
    <source>
        <strain evidence="2">B3-4054</strain>
    </source>
</reference>
<comment type="similarity">
    <text evidence="1">Belongs to the FrmR/RcnR family.</text>
</comment>
<dbReference type="GO" id="GO:0045892">
    <property type="term" value="P:negative regulation of DNA-templated transcription"/>
    <property type="evidence" value="ECO:0007669"/>
    <property type="project" value="UniProtKB-ARBA"/>
</dbReference>
<protein>
    <submittedName>
        <fullName evidence="2">Metal-sensing transcriptional repressor</fullName>
    </submittedName>
</protein>
<dbReference type="PANTHER" id="PTHR33677">
    <property type="entry name" value="TRANSCRIPTIONAL REPRESSOR FRMR-RELATED"/>
    <property type="match status" value="1"/>
</dbReference>